<accession>A0ABR2HIG8</accession>
<organism evidence="1 2">
    <name type="scientific">Tritrichomonas musculus</name>
    <dbReference type="NCBI Taxonomy" id="1915356"/>
    <lineage>
        <taxon>Eukaryota</taxon>
        <taxon>Metamonada</taxon>
        <taxon>Parabasalia</taxon>
        <taxon>Tritrichomonadida</taxon>
        <taxon>Tritrichomonadidae</taxon>
        <taxon>Tritrichomonas</taxon>
    </lineage>
</organism>
<dbReference type="EMBL" id="JAPFFF010000027">
    <property type="protein sequence ID" value="KAK8847988.1"/>
    <property type="molecule type" value="Genomic_DNA"/>
</dbReference>
<keyword evidence="2" id="KW-1185">Reference proteome</keyword>
<gene>
    <name evidence="1" type="ORF">M9Y10_019040</name>
</gene>
<dbReference type="Proteomes" id="UP001470230">
    <property type="component" value="Unassembled WGS sequence"/>
</dbReference>
<evidence type="ECO:0000313" key="1">
    <source>
        <dbReference type="EMBL" id="KAK8847988.1"/>
    </source>
</evidence>
<name>A0ABR2HIG8_9EUKA</name>
<evidence type="ECO:0000313" key="2">
    <source>
        <dbReference type="Proteomes" id="UP001470230"/>
    </source>
</evidence>
<sequence>MNTPGVYDYIKNLKVKLPKTFDVCNFSILCDKFPIPSGKYGYNARVLYVSLKADEKYKRFYPPDLDKLGLTYIYVKTNKRRNKNEDMPEFYVNGNTTSKEYEGYHYYEYSIRLAPREHMNNIIKLREKYNIKEPTIFVGEQLDLVL</sequence>
<protein>
    <submittedName>
        <fullName evidence="1">Uncharacterized protein</fullName>
    </submittedName>
</protein>
<proteinExistence type="predicted"/>
<reference evidence="1 2" key="1">
    <citation type="submission" date="2024-04" db="EMBL/GenBank/DDBJ databases">
        <title>Tritrichomonas musculus Genome.</title>
        <authorList>
            <person name="Alves-Ferreira E."/>
            <person name="Grigg M."/>
            <person name="Lorenzi H."/>
            <person name="Galac M."/>
        </authorList>
    </citation>
    <scope>NUCLEOTIDE SEQUENCE [LARGE SCALE GENOMIC DNA]</scope>
    <source>
        <strain evidence="1 2">EAF2021</strain>
    </source>
</reference>
<comment type="caution">
    <text evidence="1">The sequence shown here is derived from an EMBL/GenBank/DDBJ whole genome shotgun (WGS) entry which is preliminary data.</text>
</comment>